<keyword evidence="3" id="KW-0285">Flavoprotein</keyword>
<protein>
    <submittedName>
        <fullName evidence="7">NADH dehydrogenase FAD-containing subunit</fullName>
    </submittedName>
</protein>
<dbReference type="Proteomes" id="UP000239494">
    <property type="component" value="Unassembled WGS sequence"/>
</dbReference>
<keyword evidence="4" id="KW-0274">FAD</keyword>
<dbReference type="Gene3D" id="3.50.50.100">
    <property type="match status" value="1"/>
</dbReference>
<keyword evidence="5" id="KW-0560">Oxidoreductase</keyword>
<dbReference type="RefSeq" id="WP_211304253.1">
    <property type="nucleotide sequence ID" value="NZ_PVTF01000002.1"/>
</dbReference>
<dbReference type="InterPro" id="IPR023753">
    <property type="entry name" value="FAD/NAD-binding_dom"/>
</dbReference>
<organism evidence="7 8">
    <name type="scientific">Umezawaea tangerina</name>
    <dbReference type="NCBI Taxonomy" id="84725"/>
    <lineage>
        <taxon>Bacteria</taxon>
        <taxon>Bacillati</taxon>
        <taxon>Actinomycetota</taxon>
        <taxon>Actinomycetes</taxon>
        <taxon>Pseudonocardiales</taxon>
        <taxon>Pseudonocardiaceae</taxon>
        <taxon>Umezawaea</taxon>
    </lineage>
</organism>
<accession>A0A2T0TFL3</accession>
<dbReference type="Pfam" id="PF07992">
    <property type="entry name" value="Pyr_redox_2"/>
    <property type="match status" value="1"/>
</dbReference>
<evidence type="ECO:0000259" key="6">
    <source>
        <dbReference type="Pfam" id="PF07992"/>
    </source>
</evidence>
<dbReference type="EMBL" id="PVTF01000002">
    <property type="protein sequence ID" value="PRY44439.1"/>
    <property type="molecule type" value="Genomic_DNA"/>
</dbReference>
<dbReference type="PANTHER" id="PTHR42913:SF3">
    <property type="entry name" value="64 KDA MITOCHONDRIAL NADH DEHYDROGENASE (EUROFUNG)"/>
    <property type="match status" value="1"/>
</dbReference>
<sequence length="382" mass="40550">MRRIVVLGAGYAGLMTAVVLAARTRRRADVRITLVNATGRFTERLRLHQTATGQQTARLRVPDLLEGTGVEFVRGRVTGIDAAARTVRVDGERVLPYDTLVYALGAVADPAGVPGVEDHAHTLDSARDAELLADRLGAGTVVVCGSGLTGVEAAAEIAERHPEADVVLLGRDEPGSSLGRKAKAHVAAALDRLGVRVLSGVEVVKVLPDSVELADGGDVRADVVLWTSGVRVSPLAAAAGLEVDGRGRIVTDAALRSVSHPEVYAVGDAAAVRQAFGVLHGTCQSGMPTGVHAAGSIVRELTGKRLEDFRFGYYHAPVSLGRHDAVVQFTRPDGEPRRSALTGRIAVWYKETVSGSPWPTYRRLRTFPGMGSVWPRGGRYTR</sequence>
<comment type="similarity">
    <text evidence="2">Belongs to the NADH dehydrogenase family.</text>
</comment>
<dbReference type="AlphaFoldDB" id="A0A2T0TFL3"/>
<evidence type="ECO:0000313" key="8">
    <source>
        <dbReference type="Proteomes" id="UP000239494"/>
    </source>
</evidence>
<evidence type="ECO:0000256" key="5">
    <source>
        <dbReference type="ARBA" id="ARBA00023002"/>
    </source>
</evidence>
<evidence type="ECO:0000313" key="7">
    <source>
        <dbReference type="EMBL" id="PRY44439.1"/>
    </source>
</evidence>
<evidence type="ECO:0000256" key="2">
    <source>
        <dbReference type="ARBA" id="ARBA00005272"/>
    </source>
</evidence>
<comment type="caution">
    <text evidence="7">The sequence shown here is derived from an EMBL/GenBank/DDBJ whole genome shotgun (WGS) entry which is preliminary data.</text>
</comment>
<dbReference type="InterPro" id="IPR036188">
    <property type="entry name" value="FAD/NAD-bd_sf"/>
</dbReference>
<feature type="domain" description="FAD/NAD(P)-binding" evidence="6">
    <location>
        <begin position="3"/>
        <end position="276"/>
    </location>
</feature>
<dbReference type="GO" id="GO:0019646">
    <property type="term" value="P:aerobic electron transport chain"/>
    <property type="evidence" value="ECO:0007669"/>
    <property type="project" value="TreeGrafter"/>
</dbReference>
<evidence type="ECO:0000256" key="4">
    <source>
        <dbReference type="ARBA" id="ARBA00022827"/>
    </source>
</evidence>
<name>A0A2T0TFL3_9PSEU</name>
<dbReference type="PANTHER" id="PTHR42913">
    <property type="entry name" value="APOPTOSIS-INDUCING FACTOR 1"/>
    <property type="match status" value="1"/>
</dbReference>
<evidence type="ECO:0000256" key="1">
    <source>
        <dbReference type="ARBA" id="ARBA00001974"/>
    </source>
</evidence>
<dbReference type="SUPFAM" id="SSF51905">
    <property type="entry name" value="FAD/NAD(P)-binding domain"/>
    <property type="match status" value="1"/>
</dbReference>
<proteinExistence type="inferred from homology"/>
<dbReference type="InterPro" id="IPR051169">
    <property type="entry name" value="NADH-Q_oxidoreductase"/>
</dbReference>
<reference evidence="7 8" key="1">
    <citation type="submission" date="2018-03" db="EMBL/GenBank/DDBJ databases">
        <title>Genomic Encyclopedia of Archaeal and Bacterial Type Strains, Phase II (KMG-II): from individual species to whole genera.</title>
        <authorList>
            <person name="Goeker M."/>
        </authorList>
    </citation>
    <scope>NUCLEOTIDE SEQUENCE [LARGE SCALE GENOMIC DNA]</scope>
    <source>
        <strain evidence="7 8">DSM 44720</strain>
    </source>
</reference>
<keyword evidence="8" id="KW-1185">Reference proteome</keyword>
<comment type="cofactor">
    <cofactor evidence="1">
        <name>FAD</name>
        <dbReference type="ChEBI" id="CHEBI:57692"/>
    </cofactor>
</comment>
<evidence type="ECO:0000256" key="3">
    <source>
        <dbReference type="ARBA" id="ARBA00022630"/>
    </source>
</evidence>
<gene>
    <name evidence="7" type="ORF">CLV43_1024</name>
</gene>
<dbReference type="PRINTS" id="PR00368">
    <property type="entry name" value="FADPNR"/>
</dbReference>
<dbReference type="GO" id="GO:0003955">
    <property type="term" value="F:NAD(P)H dehydrogenase (quinone) activity"/>
    <property type="evidence" value="ECO:0007669"/>
    <property type="project" value="TreeGrafter"/>
</dbReference>